<gene>
    <name evidence="1" type="ORF">NPIL_646811</name>
</gene>
<evidence type="ECO:0000313" key="1">
    <source>
        <dbReference type="EMBL" id="GFT22691.1"/>
    </source>
</evidence>
<accession>A0A8X6TJU4</accession>
<proteinExistence type="predicted"/>
<organism evidence="1 2">
    <name type="scientific">Nephila pilipes</name>
    <name type="common">Giant wood spider</name>
    <name type="synonym">Nephila maculata</name>
    <dbReference type="NCBI Taxonomy" id="299642"/>
    <lineage>
        <taxon>Eukaryota</taxon>
        <taxon>Metazoa</taxon>
        <taxon>Ecdysozoa</taxon>
        <taxon>Arthropoda</taxon>
        <taxon>Chelicerata</taxon>
        <taxon>Arachnida</taxon>
        <taxon>Araneae</taxon>
        <taxon>Araneomorphae</taxon>
        <taxon>Entelegynae</taxon>
        <taxon>Araneoidea</taxon>
        <taxon>Nephilidae</taxon>
        <taxon>Nephila</taxon>
    </lineage>
</organism>
<feature type="non-terminal residue" evidence="1">
    <location>
        <position position="1"/>
    </location>
</feature>
<sequence length="86" mass="9707">TDILTFFPMANSALITHWRSVLHSRHNSPPNLKNWYNRTKTIQFVTVLCGQATKVLKTIPAIQINEVISSENAVNSIGHLVDFFLS</sequence>
<comment type="caution">
    <text evidence="1">The sequence shown here is derived from an EMBL/GenBank/DDBJ whole genome shotgun (WGS) entry which is preliminary data.</text>
</comment>
<dbReference type="Proteomes" id="UP000887013">
    <property type="component" value="Unassembled WGS sequence"/>
</dbReference>
<reference evidence="1" key="1">
    <citation type="submission" date="2020-08" db="EMBL/GenBank/DDBJ databases">
        <title>Multicomponent nature underlies the extraordinary mechanical properties of spider dragline silk.</title>
        <authorList>
            <person name="Kono N."/>
            <person name="Nakamura H."/>
            <person name="Mori M."/>
            <person name="Yoshida Y."/>
            <person name="Ohtoshi R."/>
            <person name="Malay A.D."/>
            <person name="Moran D.A.P."/>
            <person name="Tomita M."/>
            <person name="Numata K."/>
            <person name="Arakawa K."/>
        </authorList>
    </citation>
    <scope>NUCLEOTIDE SEQUENCE</scope>
</reference>
<evidence type="ECO:0000313" key="2">
    <source>
        <dbReference type="Proteomes" id="UP000887013"/>
    </source>
</evidence>
<dbReference type="AlphaFoldDB" id="A0A8X6TJU4"/>
<keyword evidence="2" id="KW-1185">Reference proteome</keyword>
<name>A0A8X6TJU4_NEPPI</name>
<protein>
    <submittedName>
        <fullName evidence="1">Uncharacterized protein</fullName>
    </submittedName>
</protein>
<dbReference type="EMBL" id="BMAW01059778">
    <property type="protein sequence ID" value="GFT22691.1"/>
    <property type="molecule type" value="Genomic_DNA"/>
</dbReference>